<organism evidence="2 3">
    <name type="scientific">Vicia faba</name>
    <name type="common">Broad bean</name>
    <name type="synonym">Faba vulgaris</name>
    <dbReference type="NCBI Taxonomy" id="3906"/>
    <lineage>
        <taxon>Eukaryota</taxon>
        <taxon>Viridiplantae</taxon>
        <taxon>Streptophyta</taxon>
        <taxon>Embryophyta</taxon>
        <taxon>Tracheophyta</taxon>
        <taxon>Spermatophyta</taxon>
        <taxon>Magnoliopsida</taxon>
        <taxon>eudicotyledons</taxon>
        <taxon>Gunneridae</taxon>
        <taxon>Pentapetalae</taxon>
        <taxon>rosids</taxon>
        <taxon>fabids</taxon>
        <taxon>Fabales</taxon>
        <taxon>Fabaceae</taxon>
        <taxon>Papilionoideae</taxon>
        <taxon>50 kb inversion clade</taxon>
        <taxon>NPAAA clade</taxon>
        <taxon>Hologalegina</taxon>
        <taxon>IRL clade</taxon>
        <taxon>Fabeae</taxon>
        <taxon>Vicia</taxon>
    </lineage>
</organism>
<evidence type="ECO:0000313" key="2">
    <source>
        <dbReference type="EMBL" id="CAI8587403.1"/>
    </source>
</evidence>
<keyword evidence="3" id="KW-1185">Reference proteome</keyword>
<accession>A0AAV0YRS0</accession>
<feature type="chain" id="PRO_5043348094" evidence="1">
    <location>
        <begin position="26"/>
        <end position="116"/>
    </location>
</feature>
<evidence type="ECO:0000313" key="3">
    <source>
        <dbReference type="Proteomes" id="UP001157006"/>
    </source>
</evidence>
<name>A0AAV0YRS0_VICFA</name>
<evidence type="ECO:0000256" key="1">
    <source>
        <dbReference type="SAM" id="SignalP"/>
    </source>
</evidence>
<dbReference type="EMBL" id="OX451736">
    <property type="protein sequence ID" value="CAI8587403.1"/>
    <property type="molecule type" value="Genomic_DNA"/>
</dbReference>
<dbReference type="AlphaFoldDB" id="A0AAV0YRS0"/>
<dbReference type="Proteomes" id="UP001157006">
    <property type="component" value="Chromosome 1L"/>
</dbReference>
<protein>
    <submittedName>
        <fullName evidence="2">Uncharacterized protein</fullName>
    </submittedName>
</protein>
<reference evidence="2 3" key="1">
    <citation type="submission" date="2023-01" db="EMBL/GenBank/DDBJ databases">
        <authorList>
            <person name="Kreplak J."/>
        </authorList>
    </citation>
    <scope>NUCLEOTIDE SEQUENCE [LARGE SCALE GENOMIC DNA]</scope>
</reference>
<gene>
    <name evidence="2" type="ORF">VFH_I298000</name>
</gene>
<sequence length="116" mass="12575">MALNPLMFLFCLFAVMNKFVNISDARKLKNITLDERVSGSAKVEEDQVDTKVDKNQYLPPFPFPTPSLPLPTLSIPPLPPVDIPGVPISPIPGVPLPPIPRLPLPPLPIPSPPPMG</sequence>
<keyword evidence="1" id="KW-0732">Signal</keyword>
<feature type="signal peptide" evidence="1">
    <location>
        <begin position="1"/>
        <end position="25"/>
    </location>
</feature>
<proteinExistence type="predicted"/>